<dbReference type="Pfam" id="PF00172">
    <property type="entry name" value="Zn_clus"/>
    <property type="match status" value="1"/>
</dbReference>
<dbReference type="GeneID" id="54470510"/>
<dbReference type="PANTHER" id="PTHR38111:SF2">
    <property type="entry name" value="FINGER DOMAIN PROTEIN, PUTATIVE (AFU_ORTHOLOGUE AFUA_1G01560)-RELATED"/>
    <property type="match status" value="1"/>
</dbReference>
<dbReference type="Gene3D" id="4.10.240.10">
    <property type="entry name" value="Zn(2)-C6 fungal-type DNA-binding domain"/>
    <property type="match status" value="1"/>
</dbReference>
<organism evidence="3 4">
    <name type="scientific">Neohortaea acidophila</name>
    <dbReference type="NCBI Taxonomy" id="245834"/>
    <lineage>
        <taxon>Eukaryota</taxon>
        <taxon>Fungi</taxon>
        <taxon>Dikarya</taxon>
        <taxon>Ascomycota</taxon>
        <taxon>Pezizomycotina</taxon>
        <taxon>Dothideomycetes</taxon>
        <taxon>Dothideomycetidae</taxon>
        <taxon>Mycosphaerellales</taxon>
        <taxon>Teratosphaeriaceae</taxon>
        <taxon>Neohortaea</taxon>
    </lineage>
</organism>
<dbReference type="CDD" id="cd00067">
    <property type="entry name" value="GAL4"/>
    <property type="match status" value="1"/>
</dbReference>
<dbReference type="SUPFAM" id="SSF57701">
    <property type="entry name" value="Zn2/Cys6 DNA-binding domain"/>
    <property type="match status" value="1"/>
</dbReference>
<dbReference type="InterPro" id="IPR001138">
    <property type="entry name" value="Zn2Cys6_DnaBD"/>
</dbReference>
<dbReference type="SMART" id="SM00066">
    <property type="entry name" value="GAL4"/>
    <property type="match status" value="1"/>
</dbReference>
<proteinExistence type="predicted"/>
<protein>
    <recommendedName>
        <fullName evidence="2">Zn(2)-C6 fungal-type domain-containing protein</fullName>
    </recommendedName>
</protein>
<feature type="domain" description="Zn(2)-C6 fungal-type" evidence="2">
    <location>
        <begin position="97"/>
        <end position="124"/>
    </location>
</feature>
<gene>
    <name evidence="3" type="ORF">BDY17DRAFT_141000</name>
</gene>
<dbReference type="PROSITE" id="PS50048">
    <property type="entry name" value="ZN2_CY6_FUNGAL_2"/>
    <property type="match status" value="1"/>
</dbReference>
<name>A0A6A6PSK3_9PEZI</name>
<evidence type="ECO:0000259" key="2">
    <source>
        <dbReference type="PROSITE" id="PS50048"/>
    </source>
</evidence>
<dbReference type="GO" id="GO:0000981">
    <property type="term" value="F:DNA-binding transcription factor activity, RNA polymerase II-specific"/>
    <property type="evidence" value="ECO:0007669"/>
    <property type="project" value="InterPro"/>
</dbReference>
<dbReference type="InterPro" id="IPR036864">
    <property type="entry name" value="Zn2-C6_fun-type_DNA-bd_sf"/>
</dbReference>
<dbReference type="Proteomes" id="UP000799767">
    <property type="component" value="Unassembled WGS sequence"/>
</dbReference>
<keyword evidence="4" id="KW-1185">Reference proteome</keyword>
<evidence type="ECO:0000256" key="1">
    <source>
        <dbReference type="ARBA" id="ARBA00023242"/>
    </source>
</evidence>
<dbReference type="AlphaFoldDB" id="A0A6A6PSK3"/>
<sequence>MLNSTLEPSLYSRYTQYIRCRPRIVIDAYKLLPTWFLTNQLGQHGRGHHVAHSHCQCLPLARLVYCASVPLIDAEAKTMQQAKRKRVVLWKPTSDYCKTCRKRKIKCDGLRPYCQKCLRSGITCEGYSSWEVAFRDNHSDKALVRTTAEPQPEAMITAEAVHRAQMLAAFIQDRYPAHKESLGPYAPHTNESSLLHVCARVDINSPPLLLQAIDTICLAHLAGRSQESRTIYAASLSRGRLLATLRSAVLAYQPSRPLPIRGPRAPPSNAQSIMMAIVLMSITPSLPGESTQRQSTVHLQGMLQFLIKYGPSFLTGHPEVDTALIRQLQIQGNVLGIARRRSVEYQNPEWARVPRVFMQEDQAIYRETGYLASDNVTTSRWRQPTSVAAPSTVDRNLVRDLIVPTPKLLESADNFSKGHGPHSKHALDAMSSEIRRAHDVPAFSVEPSFRDAERLSHGPAVNCLNIDEFDTNIEEHVYLFIAPTIITEHYRFTSPKYSYPSMALRFASILTDCAILQVIRCGVERDGLAPDWAGVDGKEVERRARRIALQICQHVHYKSQRATLTAARFLRAYITAAKNLFESAEAEEELEWCKGCLVATSARITRLAMASNASSICPMTETYELMAEGCRYVRRGF</sequence>
<dbReference type="PANTHER" id="PTHR38111">
    <property type="entry name" value="ZN(2)-C6 FUNGAL-TYPE DOMAIN-CONTAINING PROTEIN-RELATED"/>
    <property type="match status" value="1"/>
</dbReference>
<dbReference type="EMBL" id="MU001635">
    <property type="protein sequence ID" value="KAF2483079.1"/>
    <property type="molecule type" value="Genomic_DNA"/>
</dbReference>
<accession>A0A6A6PSK3</accession>
<dbReference type="OrthoDB" id="10261408at2759"/>
<dbReference type="InterPro" id="IPR053178">
    <property type="entry name" value="Osmoadaptation_assoc"/>
</dbReference>
<reference evidence="3" key="1">
    <citation type="journal article" date="2020" name="Stud. Mycol.">
        <title>101 Dothideomycetes genomes: a test case for predicting lifestyles and emergence of pathogens.</title>
        <authorList>
            <person name="Haridas S."/>
            <person name="Albert R."/>
            <person name="Binder M."/>
            <person name="Bloem J."/>
            <person name="Labutti K."/>
            <person name="Salamov A."/>
            <person name="Andreopoulos B."/>
            <person name="Baker S."/>
            <person name="Barry K."/>
            <person name="Bills G."/>
            <person name="Bluhm B."/>
            <person name="Cannon C."/>
            <person name="Castanera R."/>
            <person name="Culley D."/>
            <person name="Daum C."/>
            <person name="Ezra D."/>
            <person name="Gonzalez J."/>
            <person name="Henrissat B."/>
            <person name="Kuo A."/>
            <person name="Liang C."/>
            <person name="Lipzen A."/>
            <person name="Lutzoni F."/>
            <person name="Magnuson J."/>
            <person name="Mondo S."/>
            <person name="Nolan M."/>
            <person name="Ohm R."/>
            <person name="Pangilinan J."/>
            <person name="Park H.-J."/>
            <person name="Ramirez L."/>
            <person name="Alfaro M."/>
            <person name="Sun H."/>
            <person name="Tritt A."/>
            <person name="Yoshinaga Y."/>
            <person name="Zwiers L.-H."/>
            <person name="Turgeon B."/>
            <person name="Goodwin S."/>
            <person name="Spatafora J."/>
            <person name="Crous P."/>
            <person name="Grigoriev I."/>
        </authorList>
    </citation>
    <scope>NUCLEOTIDE SEQUENCE</scope>
    <source>
        <strain evidence="3">CBS 113389</strain>
    </source>
</reference>
<evidence type="ECO:0000313" key="3">
    <source>
        <dbReference type="EMBL" id="KAF2483079.1"/>
    </source>
</evidence>
<dbReference type="RefSeq" id="XP_033589649.1">
    <property type="nucleotide sequence ID" value="XM_033729508.1"/>
</dbReference>
<evidence type="ECO:0000313" key="4">
    <source>
        <dbReference type="Proteomes" id="UP000799767"/>
    </source>
</evidence>
<keyword evidence="1" id="KW-0539">Nucleus</keyword>
<dbReference type="GO" id="GO:0008270">
    <property type="term" value="F:zinc ion binding"/>
    <property type="evidence" value="ECO:0007669"/>
    <property type="project" value="InterPro"/>
</dbReference>